<evidence type="ECO:0000256" key="2">
    <source>
        <dbReference type="ARBA" id="ARBA00022475"/>
    </source>
</evidence>
<sequence>MLWLILLFLLIVRFVYFYETRTEYPDGTKLRISDRVSSEPIRYSNSQYLRRSGFKVYLPLYPEITYGDVIVVEGVVEGDKLKQTKLVELKESRGILYGLRKNLIDIYQRSLPQPHSALIAGVTIGSKQNLGEGFWEKLKKSGTAHVVVASGMNISLISSFLVGFLAMYLPRRKAIPLAIIGTWVYALIAGFDAPIIRAAIMGTIAFSAQELGKLNTAFRALIITALIMLFIRPDWLVDLGFLLSFFATASLLLFEKKVYKLLRFIPDGLGIVKKDFSTSIAAQIGVAPILFISFGQFNLLSPLINALVLWTIVPMTSLGIIGGIIGLVFEPVGTAILWLTFPLTLWFIKVVEVFG</sequence>
<dbReference type="InterPro" id="IPR004477">
    <property type="entry name" value="ComEC_N"/>
</dbReference>
<dbReference type="STRING" id="1618570.UT08_C0019G0018"/>
<feature type="transmembrane region" description="Helical" evidence="6">
    <location>
        <begin position="307"/>
        <end position="329"/>
    </location>
</feature>
<evidence type="ECO:0000256" key="3">
    <source>
        <dbReference type="ARBA" id="ARBA00022692"/>
    </source>
</evidence>
<dbReference type="EMBL" id="LBVL01000019">
    <property type="protein sequence ID" value="KKQ84324.1"/>
    <property type="molecule type" value="Genomic_DNA"/>
</dbReference>
<comment type="subcellular location">
    <subcellularLocation>
        <location evidence="1">Cell membrane</location>
        <topology evidence="1">Multi-pass membrane protein</topology>
    </subcellularLocation>
</comment>
<dbReference type="PANTHER" id="PTHR30619:SF7">
    <property type="entry name" value="BETA-LACTAMASE DOMAIN PROTEIN"/>
    <property type="match status" value="1"/>
</dbReference>
<comment type="caution">
    <text evidence="8">The sequence shown here is derived from an EMBL/GenBank/DDBJ whole genome shotgun (WGS) entry which is preliminary data.</text>
</comment>
<evidence type="ECO:0000256" key="1">
    <source>
        <dbReference type="ARBA" id="ARBA00004651"/>
    </source>
</evidence>
<feature type="transmembrane region" description="Helical" evidence="6">
    <location>
        <begin position="146"/>
        <end position="170"/>
    </location>
</feature>
<evidence type="ECO:0000259" key="7">
    <source>
        <dbReference type="Pfam" id="PF03772"/>
    </source>
</evidence>
<dbReference type="NCBIfam" id="TIGR00360">
    <property type="entry name" value="ComEC_N-term"/>
    <property type="match status" value="1"/>
</dbReference>
<dbReference type="InterPro" id="IPR052159">
    <property type="entry name" value="Competence_DNA_uptake"/>
</dbReference>
<feature type="transmembrane region" description="Helical" evidence="6">
    <location>
        <begin position="280"/>
        <end position="300"/>
    </location>
</feature>
<feature type="domain" description="ComEC/Rec2-related protein" evidence="7">
    <location>
        <begin position="123"/>
        <end position="353"/>
    </location>
</feature>
<protein>
    <submittedName>
        <fullName evidence="8">ComEC/Rec2-related protein</fullName>
    </submittedName>
</protein>
<dbReference type="GO" id="GO:0005886">
    <property type="term" value="C:plasma membrane"/>
    <property type="evidence" value="ECO:0007669"/>
    <property type="project" value="UniProtKB-SubCell"/>
</dbReference>
<feature type="transmembrane region" description="Helical" evidence="6">
    <location>
        <begin position="335"/>
        <end position="354"/>
    </location>
</feature>
<keyword evidence="3 6" id="KW-0812">Transmembrane</keyword>
<name>A0A0G0NEK1_9BACT</name>
<evidence type="ECO:0000256" key="4">
    <source>
        <dbReference type="ARBA" id="ARBA00022989"/>
    </source>
</evidence>
<dbReference type="PANTHER" id="PTHR30619">
    <property type="entry name" value="DNA INTERNALIZATION/COMPETENCE PROTEIN COMEC/REC2"/>
    <property type="match status" value="1"/>
</dbReference>
<organism evidence="8 9">
    <name type="scientific">Candidatus Woesebacteria bacterium GW2011_GWB1_38_8</name>
    <dbReference type="NCBI Taxonomy" id="1618570"/>
    <lineage>
        <taxon>Bacteria</taxon>
        <taxon>Candidatus Woeseibacteriota</taxon>
    </lineage>
</organism>
<proteinExistence type="predicted"/>
<accession>A0A0G0NEK1</accession>
<keyword evidence="4 6" id="KW-1133">Transmembrane helix</keyword>
<feature type="transmembrane region" description="Helical" evidence="6">
    <location>
        <begin position="236"/>
        <end position="254"/>
    </location>
</feature>
<evidence type="ECO:0000313" key="9">
    <source>
        <dbReference type="Proteomes" id="UP000034081"/>
    </source>
</evidence>
<feature type="transmembrane region" description="Helical" evidence="6">
    <location>
        <begin position="214"/>
        <end position="231"/>
    </location>
</feature>
<dbReference type="AlphaFoldDB" id="A0A0G0NEK1"/>
<evidence type="ECO:0000256" key="6">
    <source>
        <dbReference type="SAM" id="Phobius"/>
    </source>
</evidence>
<gene>
    <name evidence="8" type="ORF">UT08_C0019G0018</name>
</gene>
<dbReference type="Pfam" id="PF03772">
    <property type="entry name" value="Competence"/>
    <property type="match status" value="1"/>
</dbReference>
<feature type="transmembrane region" description="Helical" evidence="6">
    <location>
        <begin position="182"/>
        <end position="208"/>
    </location>
</feature>
<dbReference type="Proteomes" id="UP000034081">
    <property type="component" value="Unassembled WGS sequence"/>
</dbReference>
<evidence type="ECO:0000256" key="5">
    <source>
        <dbReference type="ARBA" id="ARBA00023136"/>
    </source>
</evidence>
<evidence type="ECO:0000313" key="8">
    <source>
        <dbReference type="EMBL" id="KKQ84324.1"/>
    </source>
</evidence>
<keyword evidence="5 6" id="KW-0472">Membrane</keyword>
<keyword evidence="2" id="KW-1003">Cell membrane</keyword>
<reference evidence="8 9" key="1">
    <citation type="journal article" date="2015" name="Nature">
        <title>rRNA introns, odd ribosomes, and small enigmatic genomes across a large radiation of phyla.</title>
        <authorList>
            <person name="Brown C.T."/>
            <person name="Hug L.A."/>
            <person name="Thomas B.C."/>
            <person name="Sharon I."/>
            <person name="Castelle C.J."/>
            <person name="Singh A."/>
            <person name="Wilkins M.J."/>
            <person name="Williams K.H."/>
            <person name="Banfield J.F."/>
        </authorList>
    </citation>
    <scope>NUCLEOTIDE SEQUENCE [LARGE SCALE GENOMIC DNA]</scope>
</reference>